<evidence type="ECO:0000259" key="4">
    <source>
        <dbReference type="SMART" id="SM00857"/>
    </source>
</evidence>
<dbReference type="InterPro" id="IPR050639">
    <property type="entry name" value="SSR_resolvase"/>
</dbReference>
<protein>
    <submittedName>
        <fullName evidence="5">Recombinase family protein</fullName>
    </submittedName>
</protein>
<reference evidence="6" key="1">
    <citation type="journal article" date="2019" name="Int. J. Syst. Evol. Microbiol.">
        <title>The Global Catalogue of Microorganisms (GCM) 10K type strain sequencing project: providing services to taxonomists for standard genome sequencing and annotation.</title>
        <authorList>
            <consortium name="The Broad Institute Genomics Platform"/>
            <consortium name="The Broad Institute Genome Sequencing Center for Infectious Disease"/>
            <person name="Wu L."/>
            <person name="Ma J."/>
        </authorList>
    </citation>
    <scope>NUCLEOTIDE SEQUENCE [LARGE SCALE GENOMIC DNA]</scope>
    <source>
        <strain evidence="6">JCM 16950</strain>
    </source>
</reference>
<feature type="domain" description="Resolvase/invertase-type recombinase catalytic" evidence="4">
    <location>
        <begin position="4"/>
        <end position="137"/>
    </location>
</feature>
<dbReference type="SUPFAM" id="SSF53041">
    <property type="entry name" value="Resolvase-like"/>
    <property type="match status" value="1"/>
</dbReference>
<organism evidence="5 6">
    <name type="scientific">Microbacterium kribbense</name>
    <dbReference type="NCBI Taxonomy" id="433645"/>
    <lineage>
        <taxon>Bacteria</taxon>
        <taxon>Bacillati</taxon>
        <taxon>Actinomycetota</taxon>
        <taxon>Actinomycetes</taxon>
        <taxon>Micrococcales</taxon>
        <taxon>Microbacteriaceae</taxon>
        <taxon>Microbacterium</taxon>
    </lineage>
</organism>
<proteinExistence type="inferred from homology"/>
<evidence type="ECO:0000256" key="3">
    <source>
        <dbReference type="ARBA" id="ARBA00023172"/>
    </source>
</evidence>
<sequence>MNRLIGYTRDLSGGSGTQADVDALAGAGARRVFTDIESADVRMRPGLRDCLALLETGDVLVVPSAAALSHTVAHFLATVDALARRGVGFRSLAEPALCTGDVADPAEVFAALESLRRRLTSLQTRAGMASAASEGRRPGRPTVMTPERIAMAVELRNLGRPITHIARVLGVSANAVKRALGATAETPVTVRRGDLAE</sequence>
<dbReference type="SUPFAM" id="SSF46689">
    <property type="entry name" value="Homeodomain-like"/>
    <property type="match status" value="1"/>
</dbReference>
<dbReference type="InterPro" id="IPR006119">
    <property type="entry name" value="Resolv_N"/>
</dbReference>
<comment type="caution">
    <text evidence="5">The sequence shown here is derived from an EMBL/GenBank/DDBJ whole genome shotgun (WGS) entry which is preliminary data.</text>
</comment>
<dbReference type="PANTHER" id="PTHR30461:SF2">
    <property type="entry name" value="SERINE RECOMBINASE PINE-RELATED"/>
    <property type="match status" value="1"/>
</dbReference>
<dbReference type="RefSeq" id="WP_344780366.1">
    <property type="nucleotide sequence ID" value="NZ_BAABAF010000001.1"/>
</dbReference>
<evidence type="ECO:0000256" key="2">
    <source>
        <dbReference type="ARBA" id="ARBA00023125"/>
    </source>
</evidence>
<dbReference type="Proteomes" id="UP001500540">
    <property type="component" value="Unassembled WGS sequence"/>
</dbReference>
<evidence type="ECO:0000256" key="1">
    <source>
        <dbReference type="ARBA" id="ARBA00009913"/>
    </source>
</evidence>
<dbReference type="EMBL" id="BAABAF010000001">
    <property type="protein sequence ID" value="GAA3756012.1"/>
    <property type="molecule type" value="Genomic_DNA"/>
</dbReference>
<dbReference type="Gene3D" id="1.10.10.60">
    <property type="entry name" value="Homeodomain-like"/>
    <property type="match status" value="1"/>
</dbReference>
<comment type="similarity">
    <text evidence="1">Belongs to the site-specific recombinase resolvase family.</text>
</comment>
<dbReference type="Pfam" id="PF00239">
    <property type="entry name" value="Resolvase"/>
    <property type="match status" value="1"/>
</dbReference>
<keyword evidence="6" id="KW-1185">Reference proteome</keyword>
<keyword evidence="2" id="KW-0238">DNA-binding</keyword>
<keyword evidence="3" id="KW-0233">DNA recombination</keyword>
<dbReference type="InterPro" id="IPR036162">
    <property type="entry name" value="Resolvase-like_N_sf"/>
</dbReference>
<name>A0ABP7G4C4_9MICO</name>
<dbReference type="PANTHER" id="PTHR30461">
    <property type="entry name" value="DNA-INVERTASE FROM LAMBDOID PROPHAGE"/>
    <property type="match status" value="1"/>
</dbReference>
<accession>A0ABP7G4C4</accession>
<dbReference type="SMART" id="SM00857">
    <property type="entry name" value="Resolvase"/>
    <property type="match status" value="1"/>
</dbReference>
<evidence type="ECO:0000313" key="5">
    <source>
        <dbReference type="EMBL" id="GAA3756012.1"/>
    </source>
</evidence>
<dbReference type="InterPro" id="IPR009057">
    <property type="entry name" value="Homeodomain-like_sf"/>
</dbReference>
<evidence type="ECO:0000313" key="6">
    <source>
        <dbReference type="Proteomes" id="UP001500540"/>
    </source>
</evidence>
<dbReference type="Gene3D" id="3.40.50.1390">
    <property type="entry name" value="Resolvase, N-terminal catalytic domain"/>
    <property type="match status" value="1"/>
</dbReference>
<gene>
    <name evidence="5" type="ORF">GCM10022240_06120</name>
</gene>